<feature type="signal peptide" evidence="2">
    <location>
        <begin position="1"/>
        <end position="35"/>
    </location>
</feature>
<dbReference type="EMBL" id="FNWO01000003">
    <property type="protein sequence ID" value="SEH30694.1"/>
    <property type="molecule type" value="Genomic_DNA"/>
</dbReference>
<proteinExistence type="predicted"/>
<sequence>MKIKSKQIGQSYVTPIMRTAVTVCCLAGAGTTAHADDFSLGNGYEGRWSLDLSVGASMRTRNPDPNLISRGNGGRADGGQHDDGNQNFRAGDFYSALGKAIGEVELRKDQFGVFGRVKGWYDYIGRNQNTTFGDAANGYSRSPVNDGHFYPASKFSGVELLDAYGYGTFDLAEDTPLKVKIGKHVVNWGESTFIPGGINQYGIVDVGAARRPGAQVKEVLLPIPQISANLGLDNGISFETFYQFTWERSVLDGCGTFWSASDYLNCSNTITMTPSGKSDLAGFNSIPGAPYGGLNSKMANGGNRYPGDVGQWGANMHYYNTDIGTDFGLYYAQYHSRTPIFSFIKSRSPIANSIYNLATPGQYYWNYDVEDIQVVGASVAGDIAGWSVFGEASESFGVPVQINTNDLGNGMLRGVGPMAFLNGLGAGSVVDGYDRKNKFQIQVSTIKTFSNVASADEFKVIGEIGYQHWSGIGDPNTSRRYGRDPMFGQAGTATMACTNLNSSYCENKGYATSDALGYRVQLSLTYNNLLFGGNVTPRLFWAHDVSGYSADGTFVEDRMNLGLGVRAEWNKMYYTDLSFSTYNRDAKYDPYRDRDFVSLVTGVTF</sequence>
<protein>
    <recommendedName>
        <fullName evidence="5">DUF1302 domain-containing protein</fullName>
    </recommendedName>
</protein>
<feature type="region of interest" description="Disordered" evidence="1">
    <location>
        <begin position="61"/>
        <end position="84"/>
    </location>
</feature>
<dbReference type="OrthoDB" id="177054at2"/>
<dbReference type="RefSeq" id="WP_083386622.1">
    <property type="nucleotide sequence ID" value="NZ_FNWO01000003.1"/>
</dbReference>
<evidence type="ECO:0000313" key="4">
    <source>
        <dbReference type="Proteomes" id="UP000182983"/>
    </source>
</evidence>
<dbReference type="AlphaFoldDB" id="A0A1H6H8T5"/>
<dbReference type="Pfam" id="PF06980">
    <property type="entry name" value="DUF1302"/>
    <property type="match status" value="1"/>
</dbReference>
<name>A0A1H6H8T5_MAGFU</name>
<keyword evidence="4" id="KW-1185">Reference proteome</keyword>
<organism evidence="3 4">
    <name type="scientific">Magnetospirillum fulvum</name>
    <name type="common">Rhodospirillum fulvum</name>
    <dbReference type="NCBI Taxonomy" id="1082"/>
    <lineage>
        <taxon>Bacteria</taxon>
        <taxon>Pseudomonadati</taxon>
        <taxon>Pseudomonadota</taxon>
        <taxon>Alphaproteobacteria</taxon>
        <taxon>Rhodospirillales</taxon>
        <taxon>Rhodospirillaceae</taxon>
        <taxon>Magnetospirillum</taxon>
    </lineage>
</organism>
<dbReference type="InterPro" id="IPR010727">
    <property type="entry name" value="DUF1302"/>
</dbReference>
<evidence type="ECO:0000313" key="3">
    <source>
        <dbReference type="EMBL" id="SEH30694.1"/>
    </source>
</evidence>
<evidence type="ECO:0000256" key="1">
    <source>
        <dbReference type="SAM" id="MobiDB-lite"/>
    </source>
</evidence>
<accession>A0A1H6H8T5</accession>
<evidence type="ECO:0008006" key="5">
    <source>
        <dbReference type="Google" id="ProtNLM"/>
    </source>
</evidence>
<gene>
    <name evidence="3" type="ORF">SAMN04244559_00951</name>
</gene>
<dbReference type="Proteomes" id="UP000182983">
    <property type="component" value="Unassembled WGS sequence"/>
</dbReference>
<feature type="chain" id="PRO_5010371006" description="DUF1302 domain-containing protein" evidence="2">
    <location>
        <begin position="36"/>
        <end position="605"/>
    </location>
</feature>
<evidence type="ECO:0000256" key="2">
    <source>
        <dbReference type="SAM" id="SignalP"/>
    </source>
</evidence>
<reference evidence="4" key="1">
    <citation type="submission" date="2016-10" db="EMBL/GenBank/DDBJ databases">
        <authorList>
            <person name="Varghese N."/>
            <person name="Submissions S."/>
        </authorList>
    </citation>
    <scope>NUCLEOTIDE SEQUENCE [LARGE SCALE GENOMIC DNA]</scope>
    <source>
        <strain evidence="4">DSM 13234</strain>
    </source>
</reference>
<keyword evidence="2" id="KW-0732">Signal</keyword>